<accession>A0AAN1XYX1</accession>
<dbReference type="InterPro" id="IPR050515">
    <property type="entry name" value="Beta-lactam/transpept"/>
</dbReference>
<dbReference type="RefSeq" id="WP_317995499.1">
    <property type="nucleotide sequence ID" value="NZ_AP025523.1"/>
</dbReference>
<evidence type="ECO:0000313" key="7">
    <source>
        <dbReference type="Proteomes" id="UP001317532"/>
    </source>
</evidence>
<dbReference type="GO" id="GO:0071555">
    <property type="term" value="P:cell wall organization"/>
    <property type="evidence" value="ECO:0007669"/>
    <property type="project" value="TreeGrafter"/>
</dbReference>
<dbReference type="SUPFAM" id="SSF56519">
    <property type="entry name" value="Penicillin binding protein dimerisation domain"/>
    <property type="match status" value="1"/>
</dbReference>
<dbReference type="Gene3D" id="3.40.710.10">
    <property type="entry name" value="DD-peptidase/beta-lactamase superfamily"/>
    <property type="match status" value="1"/>
</dbReference>
<sequence length="587" mass="62653">MAARAFARVAPGRAKIALVLVVALAGALALRLGNVQVREGPKLARFALAQHNEAVDDFALRGAILDRDGNVLVRSLPSESIYAVPADVADPQDAARRLAPVLHEPAAQLETVLRDRLQFRWLARKVPHEVAERVRRLGIAGIETKGEETGLRFVASGRLASTVIGFTGTDENGLDGLEYGFDRLLRGVPGKMRIEADQFGHAIPLGEKHVIERAVPGTTIVTTIDPYVQFEAEHLLRGAVAQWHARSGTAIVMDPWSGELLAVANMPDFDPAHFGAFASDAWRDRAITDAYEPGSTFKLITVAAALDSGRITPATRFPSRDTLEVGGRVIHNADDGFNASVGGTTSLDDIIAYSYNVGAAEVGMATGASAIYRTLTRFGFGDPTAVELPGENPGIVLPPSTWSGSTLPTIAFGQSISVTPLAMIRAYAAIANGGLLLRPRIVHALADPSGKTIYTYRQEIERRAISAATAARLRSYLRQVVTRGTGKGTAEVPGYATAGKTGTAQIVENGRYEPGAYNASFIGMIPAEHPRYVILVKVERPVGSIYGSQVAAPVFAQLARATMLHAGIMPAAPPRLVRRSGRAKDTR</sequence>
<keyword evidence="3" id="KW-0472">Membrane</keyword>
<dbReference type="Gene3D" id="3.90.1310.10">
    <property type="entry name" value="Penicillin-binding protein 2a (Domain 2)"/>
    <property type="match status" value="1"/>
</dbReference>
<comment type="similarity">
    <text evidence="2">Belongs to the transpeptidase family.</text>
</comment>
<dbReference type="InterPro" id="IPR005311">
    <property type="entry name" value="PBP_dimer"/>
</dbReference>
<keyword evidence="7" id="KW-1185">Reference proteome</keyword>
<dbReference type="EMBL" id="AP025523">
    <property type="protein sequence ID" value="BDE07936.1"/>
    <property type="molecule type" value="Genomic_DNA"/>
</dbReference>
<feature type="domain" description="Penicillin-binding protein dimerisation" evidence="5">
    <location>
        <begin position="59"/>
        <end position="202"/>
    </location>
</feature>
<evidence type="ECO:0000259" key="5">
    <source>
        <dbReference type="Pfam" id="PF03717"/>
    </source>
</evidence>
<dbReference type="SUPFAM" id="SSF56601">
    <property type="entry name" value="beta-lactamase/transpeptidase-like"/>
    <property type="match status" value="1"/>
</dbReference>
<evidence type="ECO:0000256" key="2">
    <source>
        <dbReference type="ARBA" id="ARBA00007171"/>
    </source>
</evidence>
<evidence type="ECO:0000256" key="3">
    <source>
        <dbReference type="ARBA" id="ARBA00023136"/>
    </source>
</evidence>
<dbReference type="PANTHER" id="PTHR30627:SF1">
    <property type="entry name" value="PEPTIDOGLYCAN D,D-TRANSPEPTIDASE FTSI"/>
    <property type="match status" value="1"/>
</dbReference>
<dbReference type="InterPro" id="IPR036138">
    <property type="entry name" value="PBP_dimer_sf"/>
</dbReference>
<evidence type="ECO:0000313" key="6">
    <source>
        <dbReference type="EMBL" id="BDE07936.1"/>
    </source>
</evidence>
<dbReference type="GO" id="GO:0005886">
    <property type="term" value="C:plasma membrane"/>
    <property type="evidence" value="ECO:0007669"/>
    <property type="project" value="TreeGrafter"/>
</dbReference>
<organism evidence="6 7">
    <name type="scientific">Vulcanimicrobium alpinum</name>
    <dbReference type="NCBI Taxonomy" id="3016050"/>
    <lineage>
        <taxon>Bacteria</taxon>
        <taxon>Bacillati</taxon>
        <taxon>Vulcanimicrobiota</taxon>
        <taxon>Vulcanimicrobiia</taxon>
        <taxon>Vulcanimicrobiales</taxon>
        <taxon>Vulcanimicrobiaceae</taxon>
        <taxon>Vulcanimicrobium</taxon>
    </lineage>
</organism>
<dbReference type="InterPro" id="IPR001460">
    <property type="entry name" value="PCN-bd_Tpept"/>
</dbReference>
<reference evidence="6 7" key="1">
    <citation type="journal article" date="2022" name="ISME Commun">
        <title>Vulcanimicrobium alpinus gen. nov. sp. nov., the first cultivated representative of the candidate phylum 'Eremiobacterota', is a metabolically versatile aerobic anoxygenic phototroph.</title>
        <authorList>
            <person name="Yabe S."/>
            <person name="Muto K."/>
            <person name="Abe K."/>
            <person name="Yokota A."/>
            <person name="Staudigel H."/>
            <person name="Tebo B.M."/>
        </authorList>
    </citation>
    <scope>NUCLEOTIDE SEQUENCE [LARGE SCALE GENOMIC DNA]</scope>
    <source>
        <strain evidence="6 7">WC8-2</strain>
    </source>
</reference>
<name>A0AAN1XYX1_UNVUL</name>
<dbReference type="GO" id="GO:0008658">
    <property type="term" value="F:penicillin binding"/>
    <property type="evidence" value="ECO:0007669"/>
    <property type="project" value="InterPro"/>
</dbReference>
<dbReference type="Proteomes" id="UP001317532">
    <property type="component" value="Chromosome"/>
</dbReference>
<dbReference type="Pfam" id="PF03717">
    <property type="entry name" value="PBP_dimer"/>
    <property type="match status" value="1"/>
</dbReference>
<dbReference type="Pfam" id="PF00905">
    <property type="entry name" value="Transpeptidase"/>
    <property type="match status" value="1"/>
</dbReference>
<dbReference type="Gene3D" id="3.30.450.330">
    <property type="match status" value="1"/>
</dbReference>
<evidence type="ECO:0000259" key="4">
    <source>
        <dbReference type="Pfam" id="PF00905"/>
    </source>
</evidence>
<dbReference type="KEGG" id="vab:WPS_32120"/>
<dbReference type="AlphaFoldDB" id="A0AAN1XYX1"/>
<protein>
    <submittedName>
        <fullName evidence="6">Penicillin-binding protein</fullName>
    </submittedName>
</protein>
<dbReference type="PANTHER" id="PTHR30627">
    <property type="entry name" value="PEPTIDOGLYCAN D,D-TRANSPEPTIDASE"/>
    <property type="match status" value="1"/>
</dbReference>
<proteinExistence type="inferred from homology"/>
<evidence type="ECO:0000256" key="1">
    <source>
        <dbReference type="ARBA" id="ARBA00004370"/>
    </source>
</evidence>
<feature type="domain" description="Penicillin-binding protein transpeptidase" evidence="4">
    <location>
        <begin position="248"/>
        <end position="558"/>
    </location>
</feature>
<dbReference type="InterPro" id="IPR012338">
    <property type="entry name" value="Beta-lactam/transpept-like"/>
</dbReference>
<comment type="subcellular location">
    <subcellularLocation>
        <location evidence="1">Membrane</location>
    </subcellularLocation>
</comment>
<gene>
    <name evidence="6" type="primary">ftsI</name>
    <name evidence="6" type="ORF">WPS_32120</name>
</gene>